<dbReference type="VEuPathDB" id="FungiDB:PDIP_86240"/>
<evidence type="ECO:0000313" key="1">
    <source>
        <dbReference type="EMBL" id="EKV04725.1"/>
    </source>
</evidence>
<dbReference type="HOGENOM" id="CLU_1704830_0_0_1"/>
<organism evidence="1 2">
    <name type="scientific">Penicillium digitatum (strain Pd1 / CECT 20795)</name>
    <name type="common">Green mold</name>
    <dbReference type="NCBI Taxonomy" id="1170230"/>
    <lineage>
        <taxon>Eukaryota</taxon>
        <taxon>Fungi</taxon>
        <taxon>Dikarya</taxon>
        <taxon>Ascomycota</taxon>
        <taxon>Pezizomycotina</taxon>
        <taxon>Eurotiomycetes</taxon>
        <taxon>Eurotiomycetidae</taxon>
        <taxon>Eurotiales</taxon>
        <taxon>Aspergillaceae</taxon>
        <taxon>Penicillium</taxon>
    </lineage>
</organism>
<proteinExistence type="predicted"/>
<gene>
    <name evidence="1" type="ORF">PDIP_86240</name>
</gene>
<dbReference type="OrthoDB" id="10269737at2759"/>
<reference evidence="2" key="1">
    <citation type="journal article" date="2012" name="BMC Genomics">
        <title>Genome sequence of the necrotrophic fungus Penicillium digitatum, the main postharvest pathogen of citrus.</title>
        <authorList>
            <person name="Marcet-Houben M."/>
            <person name="Ballester A.-R."/>
            <person name="de la Fuente B."/>
            <person name="Harries E."/>
            <person name="Marcos J.F."/>
            <person name="Gonzalez-Candelas L."/>
            <person name="Gabaldon T."/>
        </authorList>
    </citation>
    <scope>NUCLEOTIDE SEQUENCE [LARGE SCALE GENOMIC DNA]</scope>
    <source>
        <strain evidence="2">Pd1 / CECT 20795</strain>
    </source>
</reference>
<name>K9F5T1_PEND1</name>
<dbReference type="EMBL" id="AKCU01000520">
    <property type="protein sequence ID" value="EKV04725.1"/>
    <property type="molecule type" value="Genomic_DNA"/>
</dbReference>
<protein>
    <submittedName>
        <fullName evidence="1">Uncharacterized protein</fullName>
    </submittedName>
</protein>
<accession>K9F5T1</accession>
<sequence length="154" mass="17356">MATSRLAFTMPKGKCISCERSSTVRGLTGNRYHEMRRIIEQSVQWGIIPTVNLDVGRDNPTSFNYNWDIVSLERHYSLIKRANATVEEDADVRVEGSNEDECCGLEYYADCCSVRGKKAWSAVICTVNWMETRPGGFLERRGSFTVSGQSLDTV</sequence>
<dbReference type="AlphaFoldDB" id="K9F5T1"/>
<dbReference type="KEGG" id="pdp:PDIP_86240"/>
<evidence type="ECO:0000313" key="2">
    <source>
        <dbReference type="Proteomes" id="UP000009886"/>
    </source>
</evidence>
<comment type="caution">
    <text evidence="1">The sequence shown here is derived from an EMBL/GenBank/DDBJ whole genome shotgun (WGS) entry which is preliminary data.</text>
</comment>
<dbReference type="Proteomes" id="UP000009886">
    <property type="component" value="Unassembled WGS sequence"/>
</dbReference>